<keyword evidence="2" id="KW-1185">Reference proteome</keyword>
<comment type="caution">
    <text evidence="1">The sequence shown here is derived from an EMBL/GenBank/DDBJ whole genome shotgun (WGS) entry which is preliminary data.</text>
</comment>
<dbReference type="Proteomes" id="UP001464891">
    <property type="component" value="Unassembled WGS sequence"/>
</dbReference>
<dbReference type="InterPro" id="IPR019660">
    <property type="entry name" value="Put_sensory_transdc_reg_YbjN"/>
</dbReference>
<dbReference type="Gene3D" id="3.30.1460.10">
    <property type="match status" value="1"/>
</dbReference>
<accession>A0ABV0J7R2</accession>
<dbReference type="RefSeq" id="WP_190434633.1">
    <property type="nucleotide sequence ID" value="NZ_JAMPKM010000006.1"/>
</dbReference>
<dbReference type="CDD" id="cd17036">
    <property type="entry name" value="T3SC_YbjN-like_1"/>
    <property type="match status" value="1"/>
</dbReference>
<gene>
    <name evidence="1" type="ORF">NC998_12000</name>
</gene>
<organism evidence="1 2">
    <name type="scientific">Trichocoleus desertorum GB2-A4</name>
    <dbReference type="NCBI Taxonomy" id="2933944"/>
    <lineage>
        <taxon>Bacteria</taxon>
        <taxon>Bacillati</taxon>
        <taxon>Cyanobacteriota</taxon>
        <taxon>Cyanophyceae</taxon>
        <taxon>Leptolyngbyales</taxon>
        <taxon>Trichocoleusaceae</taxon>
        <taxon>Trichocoleus</taxon>
    </lineage>
</organism>
<sequence length="166" mass="18335">MTNYQPDAEAVSTQSLSSNQLVNELIEDSTQNNHADVIETVISSLDQDQSAMVNHTESGHLWKFKYGSVEVFVQLTGNTDDDTFTTWAQILKLPVQNEAQLLRKLLEMNWSDTFEARFALIDEQVVVVATRTVAELSPGEISRAITVVASIADDNDDALQAEFSAA</sequence>
<proteinExistence type="predicted"/>
<evidence type="ECO:0000313" key="2">
    <source>
        <dbReference type="Proteomes" id="UP001464891"/>
    </source>
</evidence>
<dbReference type="SUPFAM" id="SSF69635">
    <property type="entry name" value="Type III secretory system chaperone-like"/>
    <property type="match status" value="1"/>
</dbReference>
<dbReference type="EMBL" id="JAMPKM010000006">
    <property type="protein sequence ID" value="MEP0817816.1"/>
    <property type="molecule type" value="Genomic_DNA"/>
</dbReference>
<reference evidence="1 2" key="1">
    <citation type="submission" date="2022-04" db="EMBL/GenBank/DDBJ databases">
        <title>Positive selection, recombination, and allopatry shape intraspecific diversity of widespread and dominant cyanobacteria.</title>
        <authorList>
            <person name="Wei J."/>
            <person name="Shu W."/>
            <person name="Hu C."/>
        </authorList>
    </citation>
    <scope>NUCLEOTIDE SEQUENCE [LARGE SCALE GENOMIC DNA]</scope>
    <source>
        <strain evidence="1 2">GB2-A4</strain>
    </source>
</reference>
<evidence type="ECO:0000313" key="1">
    <source>
        <dbReference type="EMBL" id="MEP0817816.1"/>
    </source>
</evidence>
<name>A0ABV0J7R2_9CYAN</name>
<protein>
    <submittedName>
        <fullName evidence="1">YbjN domain-containing protein</fullName>
    </submittedName>
</protein>
<dbReference type="Pfam" id="PF10722">
    <property type="entry name" value="YbjN"/>
    <property type="match status" value="1"/>
</dbReference>